<dbReference type="EMBL" id="JAABOJ010000001">
    <property type="protein sequence ID" value="KAF3290942.1"/>
    <property type="molecule type" value="Genomic_DNA"/>
</dbReference>
<dbReference type="Proteomes" id="UP000474640">
    <property type="component" value="Unassembled WGS sequence"/>
</dbReference>
<gene>
    <name evidence="3" type="ORF">TWF970_000199</name>
</gene>
<organism evidence="3 4">
    <name type="scientific">Orbilia oligospora</name>
    <name type="common">Nematode-trapping fungus</name>
    <name type="synonym">Arthrobotrys oligospora</name>
    <dbReference type="NCBI Taxonomy" id="2813651"/>
    <lineage>
        <taxon>Eukaryota</taxon>
        <taxon>Fungi</taxon>
        <taxon>Dikarya</taxon>
        <taxon>Ascomycota</taxon>
        <taxon>Pezizomycotina</taxon>
        <taxon>Orbiliomycetes</taxon>
        <taxon>Orbiliales</taxon>
        <taxon>Orbiliaceae</taxon>
        <taxon>Orbilia</taxon>
    </lineage>
</organism>
<dbReference type="SUPFAM" id="SSF50630">
    <property type="entry name" value="Acid proteases"/>
    <property type="match status" value="1"/>
</dbReference>
<sequence length="533" mass="58998">MLIPCILLLYHLTVATAAATPSELARSTHPPFGQLSGARNHILHKPSGPAAAPAHNRNFRRQRIVRTGEFGANISKKQRPVPGKLKVKSDNFSFFAQIDLGFPEPANLVLDTFSSQSIVMDKKEAAKNGGLLKLPKFNREEIVVSLYGRDIFYSDGSWAVEDTTWYGKISSPASAELDKPASFYGYLALPLRTGNFKRSGKDGVLALAREQSQYSVEIWNEEDPFAPREDSRLPWGAKLPPINGKYPFFTTYLNWREPDKQYLGLGYLEEKELGGSIGTLEVIGADGKHDDIDDWRVKLPEDALEPIIWLKSENLTYAERLQRLNDKDSTVFLLDTKSEYSFLPLDHAIAINEAMGGKCIPIANFSDLPNLITGDYPGSNFQFGGNICTIPCLLMEGKTTFFQTKPITLDLPFGSGYIRIGSDVSLVAYNPWETIWPGSHCDTTRPGNEECVNECLSSIQPAPKNGPNYPSARAKGGSGKENVYGRTIWSNVFAKWDVEGGAVELWDYKGTVRDPPFGAAQSIFGGKKTEPKE</sequence>
<keyword evidence="2" id="KW-0732">Signal</keyword>
<evidence type="ECO:0000256" key="2">
    <source>
        <dbReference type="SAM" id="SignalP"/>
    </source>
</evidence>
<dbReference type="InterPro" id="IPR021109">
    <property type="entry name" value="Peptidase_aspartic_dom_sf"/>
</dbReference>
<name>A0A7C8RHS2_ORBOL</name>
<proteinExistence type="predicted"/>
<dbReference type="OrthoDB" id="5337704at2759"/>
<feature type="region of interest" description="Disordered" evidence="1">
    <location>
        <begin position="23"/>
        <end position="58"/>
    </location>
</feature>
<evidence type="ECO:0000313" key="3">
    <source>
        <dbReference type="EMBL" id="KAF3290942.1"/>
    </source>
</evidence>
<protein>
    <recommendedName>
        <fullName evidence="5">Peptidase A1 domain-containing protein</fullName>
    </recommendedName>
</protein>
<evidence type="ECO:0000313" key="4">
    <source>
        <dbReference type="Proteomes" id="UP000474640"/>
    </source>
</evidence>
<comment type="caution">
    <text evidence="3">The sequence shown here is derived from an EMBL/GenBank/DDBJ whole genome shotgun (WGS) entry which is preliminary data.</text>
</comment>
<dbReference type="AlphaFoldDB" id="A0A7C8RHS2"/>
<feature type="chain" id="PRO_5028846243" description="Peptidase A1 domain-containing protein" evidence="2">
    <location>
        <begin position="18"/>
        <end position="533"/>
    </location>
</feature>
<evidence type="ECO:0008006" key="5">
    <source>
        <dbReference type="Google" id="ProtNLM"/>
    </source>
</evidence>
<accession>A0A7C8RHS2</accession>
<feature type="signal peptide" evidence="2">
    <location>
        <begin position="1"/>
        <end position="17"/>
    </location>
</feature>
<reference evidence="3 4" key="1">
    <citation type="submission" date="2020-01" db="EMBL/GenBank/DDBJ databases">
        <authorList>
            <person name="Palmer J.M."/>
        </authorList>
    </citation>
    <scope>NUCLEOTIDE SEQUENCE [LARGE SCALE GENOMIC DNA]</scope>
    <source>
        <strain evidence="3 4">TWF970</strain>
    </source>
</reference>
<evidence type="ECO:0000256" key="1">
    <source>
        <dbReference type="SAM" id="MobiDB-lite"/>
    </source>
</evidence>